<evidence type="ECO:0000313" key="6">
    <source>
        <dbReference type="Proteomes" id="UP001281447"/>
    </source>
</evidence>
<dbReference type="InterPro" id="IPR036388">
    <property type="entry name" value="WH-like_DNA-bd_sf"/>
</dbReference>
<evidence type="ECO:0000256" key="4">
    <source>
        <dbReference type="PIRNR" id="PIRNR006707"/>
    </source>
</evidence>
<keyword evidence="1 4" id="KW-0805">Transcription regulation</keyword>
<evidence type="ECO:0000256" key="3">
    <source>
        <dbReference type="ARBA" id="ARBA00023163"/>
    </source>
</evidence>
<evidence type="ECO:0000256" key="2">
    <source>
        <dbReference type="ARBA" id="ARBA00023125"/>
    </source>
</evidence>
<dbReference type="RefSeq" id="WP_390352475.1">
    <property type="nucleotide sequence ID" value="NZ_JBHUIZ010000003.1"/>
</dbReference>
<organism evidence="5 6">
    <name type="scientific">Tigheibacillus halophilus</name>
    <dbReference type="NCBI Taxonomy" id="361280"/>
    <lineage>
        <taxon>Bacteria</taxon>
        <taxon>Bacillati</taxon>
        <taxon>Bacillota</taxon>
        <taxon>Bacilli</taxon>
        <taxon>Bacillales</taxon>
        <taxon>Bacillaceae</taxon>
        <taxon>Tigheibacillus</taxon>
    </lineage>
</organism>
<accession>A0ABU5C9N5</accession>
<dbReference type="InterPro" id="IPR026282">
    <property type="entry name" value="MJ1563"/>
</dbReference>
<dbReference type="Gene3D" id="1.10.10.10">
    <property type="entry name" value="Winged helix-like DNA-binding domain superfamily/Winged helix DNA-binding domain"/>
    <property type="match status" value="1"/>
</dbReference>
<name>A0ABU5C9N5_9BACI</name>
<dbReference type="PANTHER" id="PTHR38465:SF1">
    <property type="entry name" value="HTH-TYPE TRANSCRIPTIONAL REGULATOR MJ1563-RELATED"/>
    <property type="match status" value="1"/>
</dbReference>
<keyword evidence="3 4" id="KW-0804">Transcription</keyword>
<protein>
    <recommendedName>
        <fullName evidence="4">HTH-type transcriptional regulator</fullName>
    </recommendedName>
</protein>
<dbReference type="SUPFAM" id="SSF46785">
    <property type="entry name" value="Winged helix' DNA-binding domain"/>
    <property type="match status" value="1"/>
</dbReference>
<dbReference type="PANTHER" id="PTHR38465">
    <property type="entry name" value="HTH-TYPE TRANSCRIPTIONAL REGULATOR MJ1563-RELATED"/>
    <property type="match status" value="1"/>
</dbReference>
<dbReference type="InterPro" id="IPR036390">
    <property type="entry name" value="WH_DNA-bd_sf"/>
</dbReference>
<comment type="caution">
    <text evidence="5">The sequence shown here is derived from an EMBL/GenBank/DDBJ whole genome shotgun (WGS) entry which is preliminary data.</text>
</comment>
<keyword evidence="6" id="KW-1185">Reference proteome</keyword>
<gene>
    <name evidence="5" type="ORF">RWE15_18635</name>
</gene>
<keyword evidence="2 4" id="KW-0238">DNA-binding</keyword>
<evidence type="ECO:0000256" key="1">
    <source>
        <dbReference type="ARBA" id="ARBA00023015"/>
    </source>
</evidence>
<comment type="similarity">
    <text evidence="4">Belongs to the GbsR family.</text>
</comment>
<sequence length="161" mass="18689">MTTRDMENATKKIIVEFAKTIELFDLNPLEARLFAYMYLTGKTMTLDEMSEALGKSKTSMSTSIRALADLNLVSRVWVKGVRKDVYEANAQLFNLFISSYTNKWIDALVHQQTVLKQIKDDYSKIETPVNLHSYANFSERLDYIIEFHQHVADFFKEMKEG</sequence>
<proteinExistence type="inferred from homology"/>
<dbReference type="InterPro" id="IPR052362">
    <property type="entry name" value="HTH-GbsR_regulator"/>
</dbReference>
<dbReference type="PIRSF" id="PIRSF006707">
    <property type="entry name" value="MJ1563"/>
    <property type="match status" value="1"/>
</dbReference>
<evidence type="ECO:0000313" key="5">
    <source>
        <dbReference type="EMBL" id="MDY0396018.1"/>
    </source>
</evidence>
<dbReference type="EMBL" id="JAWDIP010000004">
    <property type="protein sequence ID" value="MDY0396018.1"/>
    <property type="molecule type" value="Genomic_DNA"/>
</dbReference>
<reference evidence="5 6" key="1">
    <citation type="submission" date="2023-10" db="EMBL/GenBank/DDBJ databases">
        <title>Virgibacillus halophilus 5B73C genome.</title>
        <authorList>
            <person name="Miliotis G."/>
            <person name="Sengupta P."/>
            <person name="Hameed A."/>
            <person name="Chuvochina M."/>
            <person name="Mcdonagh F."/>
            <person name="Simpson A.C."/>
            <person name="Singh N.K."/>
            <person name="Rekha P.D."/>
            <person name="Raman K."/>
            <person name="Hugenholtz P."/>
            <person name="Venkateswaran K."/>
        </authorList>
    </citation>
    <scope>NUCLEOTIDE SEQUENCE [LARGE SCALE GENOMIC DNA]</scope>
    <source>
        <strain evidence="5 6">5B73C</strain>
    </source>
</reference>
<dbReference type="Proteomes" id="UP001281447">
    <property type="component" value="Unassembled WGS sequence"/>
</dbReference>